<dbReference type="Proteomes" id="UP000655208">
    <property type="component" value="Unassembled WGS sequence"/>
</dbReference>
<feature type="compositionally biased region" description="Basic and acidic residues" evidence="5">
    <location>
        <begin position="19"/>
        <end position="39"/>
    </location>
</feature>
<evidence type="ECO:0000313" key="9">
    <source>
        <dbReference type="Proteomes" id="UP000655208"/>
    </source>
</evidence>
<reference evidence="8" key="1">
    <citation type="journal article" date="2014" name="Int. J. Syst. Evol. Microbiol.">
        <title>Complete genome sequence of Corynebacterium casei LMG S-19264T (=DSM 44701T), isolated from a smear-ripened cheese.</title>
        <authorList>
            <consortium name="US DOE Joint Genome Institute (JGI-PGF)"/>
            <person name="Walter F."/>
            <person name="Albersmeier A."/>
            <person name="Kalinowski J."/>
            <person name="Ruckert C."/>
        </authorList>
    </citation>
    <scope>NUCLEOTIDE SEQUENCE</scope>
    <source>
        <strain evidence="8">CGMCC 4.7308</strain>
    </source>
</reference>
<accession>A0A917SPJ3</accession>
<proteinExistence type="predicted"/>
<dbReference type="GO" id="GO:0016020">
    <property type="term" value="C:membrane"/>
    <property type="evidence" value="ECO:0007669"/>
    <property type="project" value="UniProtKB-SubCell"/>
</dbReference>
<evidence type="ECO:0000256" key="2">
    <source>
        <dbReference type="ARBA" id="ARBA00022692"/>
    </source>
</evidence>
<feature type="transmembrane region" description="Helical" evidence="6">
    <location>
        <begin position="234"/>
        <end position="252"/>
    </location>
</feature>
<keyword evidence="9" id="KW-1185">Reference proteome</keyword>
<keyword evidence="2 6" id="KW-0812">Transmembrane</keyword>
<feature type="transmembrane region" description="Helical" evidence="6">
    <location>
        <begin position="155"/>
        <end position="177"/>
    </location>
</feature>
<evidence type="ECO:0000256" key="6">
    <source>
        <dbReference type="SAM" id="Phobius"/>
    </source>
</evidence>
<evidence type="ECO:0000256" key="5">
    <source>
        <dbReference type="SAM" id="MobiDB-lite"/>
    </source>
</evidence>
<gene>
    <name evidence="8" type="ORF">GCM10011594_10420</name>
</gene>
<dbReference type="InterPro" id="IPR049453">
    <property type="entry name" value="Memb_transporter_dom"/>
</dbReference>
<feature type="region of interest" description="Disordered" evidence="5">
    <location>
        <begin position="364"/>
        <end position="397"/>
    </location>
</feature>
<comment type="subcellular location">
    <subcellularLocation>
        <location evidence="1">Membrane</location>
        <topology evidence="1">Multi-pass membrane protein</topology>
    </subcellularLocation>
</comment>
<evidence type="ECO:0000259" key="7">
    <source>
        <dbReference type="Pfam" id="PF13515"/>
    </source>
</evidence>
<dbReference type="Pfam" id="PF13515">
    <property type="entry name" value="FUSC_2"/>
    <property type="match status" value="1"/>
</dbReference>
<feature type="transmembrane region" description="Helical" evidence="6">
    <location>
        <begin position="184"/>
        <end position="204"/>
    </location>
</feature>
<dbReference type="EMBL" id="BMNA01000002">
    <property type="protein sequence ID" value="GGL92548.1"/>
    <property type="molecule type" value="Genomic_DNA"/>
</dbReference>
<name>A0A917SPJ3_9ACTN</name>
<organism evidence="8 9">
    <name type="scientific">Nakamurella endophytica</name>
    <dbReference type="NCBI Taxonomy" id="1748367"/>
    <lineage>
        <taxon>Bacteria</taxon>
        <taxon>Bacillati</taxon>
        <taxon>Actinomycetota</taxon>
        <taxon>Actinomycetes</taxon>
        <taxon>Nakamurellales</taxon>
        <taxon>Nakamurellaceae</taxon>
        <taxon>Nakamurella</taxon>
    </lineage>
</organism>
<evidence type="ECO:0000313" key="8">
    <source>
        <dbReference type="EMBL" id="GGL92548.1"/>
    </source>
</evidence>
<feature type="region of interest" description="Disordered" evidence="5">
    <location>
        <begin position="1"/>
        <end position="54"/>
    </location>
</feature>
<sequence>MHLQGRVAPVHRGAARPRGVVEDRPRPPTDRWRRHDRVGPSRAGGHGRAPSDVRWPADYGDRHACNPSRPVVVSVRWEALSRAVRRRALRWVWPLLPATWSEVPRRVGSAATQIARLTAASVVAYVVAEALSPGLQDLTAPLTALLVVQASTVGTLYMGLVRVGAVLTGVLVAVGLASAIRLSWWSLALAIAAALVLAKVLRLGEQSLEAPISAMLILAVSSPDLAAQVRVANTLVGTAVGIAFSLLVPVAIPNAGASDAVRRIARSQAALLDEVALTLGDRPPDPEEVAAWLAWTDDIDADSTAAASAVQEIEERRRLNPRALTVAKVHPGLRTALARLDRCLAAERALLVVVARQGSVGDAAADRPAGTVAADPADPADPVETVDPADPVDEGSPGADLRRAFAVVLDDLATGLRTFGDLVGAEYGTGGAGRVDESLDRLLQVVRETRAVLAELMIVDIDPRERTDLWILQGSVLAAVDQVLRQLDLERPGQPGEA</sequence>
<reference evidence="8" key="2">
    <citation type="submission" date="2020-09" db="EMBL/GenBank/DDBJ databases">
        <authorList>
            <person name="Sun Q."/>
            <person name="Zhou Y."/>
        </authorList>
    </citation>
    <scope>NUCLEOTIDE SEQUENCE</scope>
    <source>
        <strain evidence="8">CGMCC 4.7308</strain>
    </source>
</reference>
<evidence type="ECO:0000256" key="3">
    <source>
        <dbReference type="ARBA" id="ARBA00022989"/>
    </source>
</evidence>
<protein>
    <submittedName>
        <fullName evidence="8">FUSC family protein</fullName>
    </submittedName>
</protein>
<dbReference type="AlphaFoldDB" id="A0A917SPJ3"/>
<comment type="caution">
    <text evidence="8">The sequence shown here is derived from an EMBL/GenBank/DDBJ whole genome shotgun (WGS) entry which is preliminary data.</text>
</comment>
<feature type="domain" description="Integral membrane bound transporter" evidence="7">
    <location>
        <begin position="126"/>
        <end position="243"/>
    </location>
</feature>
<keyword evidence="3 6" id="KW-1133">Transmembrane helix</keyword>
<evidence type="ECO:0000256" key="4">
    <source>
        <dbReference type="ARBA" id="ARBA00023136"/>
    </source>
</evidence>
<feature type="compositionally biased region" description="Low complexity" evidence="5">
    <location>
        <begin position="368"/>
        <end position="389"/>
    </location>
</feature>
<evidence type="ECO:0000256" key="1">
    <source>
        <dbReference type="ARBA" id="ARBA00004141"/>
    </source>
</evidence>
<keyword evidence="4 6" id="KW-0472">Membrane</keyword>